<proteinExistence type="predicted"/>
<protein>
    <submittedName>
        <fullName evidence="2">DNA-directed RNA polymerase V subunit 1</fullName>
    </submittedName>
</protein>
<evidence type="ECO:0000313" key="2">
    <source>
        <dbReference type="EMBL" id="KZV37715.1"/>
    </source>
</evidence>
<dbReference type="GO" id="GO:0000428">
    <property type="term" value="C:DNA-directed RNA polymerase complex"/>
    <property type="evidence" value="ECO:0007669"/>
    <property type="project" value="UniProtKB-KW"/>
</dbReference>
<dbReference type="AlphaFoldDB" id="A0A2Z7C0B2"/>
<evidence type="ECO:0000256" key="1">
    <source>
        <dbReference type="SAM" id="Phobius"/>
    </source>
</evidence>
<keyword evidence="2" id="KW-0804">Transcription</keyword>
<keyword evidence="1" id="KW-0812">Transmembrane</keyword>
<dbReference type="Proteomes" id="UP000250235">
    <property type="component" value="Unassembled WGS sequence"/>
</dbReference>
<reference evidence="2 3" key="1">
    <citation type="journal article" date="2015" name="Proc. Natl. Acad. Sci. U.S.A.">
        <title>The resurrection genome of Boea hygrometrica: A blueprint for survival of dehydration.</title>
        <authorList>
            <person name="Xiao L."/>
            <person name="Yang G."/>
            <person name="Zhang L."/>
            <person name="Yang X."/>
            <person name="Zhao S."/>
            <person name="Ji Z."/>
            <person name="Zhou Q."/>
            <person name="Hu M."/>
            <person name="Wang Y."/>
            <person name="Chen M."/>
            <person name="Xu Y."/>
            <person name="Jin H."/>
            <person name="Xiao X."/>
            <person name="Hu G."/>
            <person name="Bao F."/>
            <person name="Hu Y."/>
            <person name="Wan P."/>
            <person name="Li L."/>
            <person name="Deng X."/>
            <person name="Kuang T."/>
            <person name="Xiang C."/>
            <person name="Zhu J.K."/>
            <person name="Oliver M.J."/>
            <person name="He Y."/>
        </authorList>
    </citation>
    <scope>NUCLEOTIDE SEQUENCE [LARGE SCALE GENOMIC DNA]</scope>
    <source>
        <strain evidence="3">cv. XS01</strain>
    </source>
</reference>
<keyword evidence="1" id="KW-0472">Membrane</keyword>
<organism evidence="2 3">
    <name type="scientific">Dorcoceras hygrometricum</name>
    <dbReference type="NCBI Taxonomy" id="472368"/>
    <lineage>
        <taxon>Eukaryota</taxon>
        <taxon>Viridiplantae</taxon>
        <taxon>Streptophyta</taxon>
        <taxon>Embryophyta</taxon>
        <taxon>Tracheophyta</taxon>
        <taxon>Spermatophyta</taxon>
        <taxon>Magnoliopsida</taxon>
        <taxon>eudicotyledons</taxon>
        <taxon>Gunneridae</taxon>
        <taxon>Pentapetalae</taxon>
        <taxon>asterids</taxon>
        <taxon>lamiids</taxon>
        <taxon>Lamiales</taxon>
        <taxon>Gesneriaceae</taxon>
        <taxon>Didymocarpoideae</taxon>
        <taxon>Trichosporeae</taxon>
        <taxon>Loxocarpinae</taxon>
        <taxon>Dorcoceras</taxon>
    </lineage>
</organism>
<keyword evidence="2" id="KW-0240">DNA-directed RNA polymerase</keyword>
<accession>A0A2Z7C0B2</accession>
<dbReference type="EMBL" id="KV002505">
    <property type="protein sequence ID" value="KZV37715.1"/>
    <property type="molecule type" value="Genomic_DNA"/>
</dbReference>
<feature type="transmembrane region" description="Helical" evidence="1">
    <location>
        <begin position="12"/>
        <end position="31"/>
    </location>
</feature>
<keyword evidence="3" id="KW-1185">Reference proteome</keyword>
<evidence type="ECO:0000313" key="3">
    <source>
        <dbReference type="Proteomes" id="UP000250235"/>
    </source>
</evidence>
<name>A0A2Z7C0B2_9LAMI</name>
<sequence>MAKVESSMSSEGLCLVGPWFGLGFLGMSLGVTKRLSEGLVVALGLNIWEPLRDGSLCATSEVTSIV</sequence>
<keyword evidence="1" id="KW-1133">Transmembrane helix</keyword>
<gene>
    <name evidence="2" type="ORF">F511_31434</name>
</gene>